<dbReference type="SUPFAM" id="SSF46689">
    <property type="entry name" value="Homeodomain-like"/>
    <property type="match status" value="1"/>
</dbReference>
<dbReference type="AlphaFoldDB" id="A0A2I0AYS5"/>
<name>A0A2I0AYS5_9ASPA</name>
<dbReference type="InterPro" id="IPR017930">
    <property type="entry name" value="Myb_dom"/>
</dbReference>
<dbReference type="GO" id="GO:0000978">
    <property type="term" value="F:RNA polymerase II cis-regulatory region sequence-specific DNA binding"/>
    <property type="evidence" value="ECO:0007669"/>
    <property type="project" value="TreeGrafter"/>
</dbReference>
<dbReference type="GO" id="GO:0000981">
    <property type="term" value="F:DNA-binding transcription factor activity, RNA polymerase II-specific"/>
    <property type="evidence" value="ECO:0007669"/>
    <property type="project" value="TreeGrafter"/>
</dbReference>
<dbReference type="FunFam" id="1.10.10.60:FF:000010">
    <property type="entry name" value="Transcriptional activator Myb isoform A"/>
    <property type="match status" value="1"/>
</dbReference>
<proteinExistence type="predicted"/>
<keyword evidence="2" id="KW-0238">DNA-binding</keyword>
<evidence type="ECO:0000256" key="3">
    <source>
        <dbReference type="SAM" id="MobiDB-lite"/>
    </source>
</evidence>
<dbReference type="InterPro" id="IPR009057">
    <property type="entry name" value="Homeodomain-like_sf"/>
</dbReference>
<dbReference type="Pfam" id="PF00249">
    <property type="entry name" value="Myb_DNA-binding"/>
    <property type="match status" value="2"/>
</dbReference>
<feature type="domain" description="Myb-like" evidence="4">
    <location>
        <begin position="81"/>
        <end position="131"/>
    </location>
</feature>
<dbReference type="CDD" id="cd00167">
    <property type="entry name" value="SANT"/>
    <property type="match status" value="2"/>
</dbReference>
<keyword evidence="1" id="KW-0677">Repeat</keyword>
<feature type="domain" description="HTH myb-type" evidence="5">
    <location>
        <begin position="27"/>
        <end position="82"/>
    </location>
</feature>
<sequence>MEEEEEKKKKIKKESSWSSINSSSFAARGCVRGQWTTEEDELLVKLVGEFGVRKWSHIAKNLIGRIGKQCRERWHNHLRPDIKVIKDTWTDEEERRLITAHEEIGNRWAEIAKRIPGRSENSIKNHWNATKRRISSKRKPPISRRKSPKTKPSLLQDYIRSKHLVLLGTPNPKQQQHDAGGAVTAAPPPEPLDFGAEDDSFMSLMSMTEYGFVDSSPPELHELLGREDGGGGGGQICSDFYVPYFMEGAPAAAPAQGRIDGGGEGGDGHEWVWGCKKDVDFMEMISPHASFFA</sequence>
<gene>
    <name evidence="6" type="primary">MYB98</name>
    <name evidence="6" type="ORF">AXF42_Ash006318</name>
</gene>
<keyword evidence="7" id="KW-1185">Reference proteome</keyword>
<feature type="domain" description="HTH myb-type" evidence="5">
    <location>
        <begin position="83"/>
        <end position="135"/>
    </location>
</feature>
<dbReference type="InterPro" id="IPR050560">
    <property type="entry name" value="MYB_TF"/>
</dbReference>
<accession>A0A2I0AYS5</accession>
<organism evidence="6 7">
    <name type="scientific">Apostasia shenzhenica</name>
    <dbReference type="NCBI Taxonomy" id="1088818"/>
    <lineage>
        <taxon>Eukaryota</taxon>
        <taxon>Viridiplantae</taxon>
        <taxon>Streptophyta</taxon>
        <taxon>Embryophyta</taxon>
        <taxon>Tracheophyta</taxon>
        <taxon>Spermatophyta</taxon>
        <taxon>Magnoliopsida</taxon>
        <taxon>Liliopsida</taxon>
        <taxon>Asparagales</taxon>
        <taxon>Orchidaceae</taxon>
        <taxon>Apostasioideae</taxon>
        <taxon>Apostasia</taxon>
    </lineage>
</organism>
<evidence type="ECO:0000313" key="7">
    <source>
        <dbReference type="Proteomes" id="UP000236161"/>
    </source>
</evidence>
<feature type="region of interest" description="Disordered" evidence="3">
    <location>
        <begin position="128"/>
        <end position="153"/>
    </location>
</feature>
<dbReference type="SMART" id="SM00717">
    <property type="entry name" value="SANT"/>
    <property type="match status" value="2"/>
</dbReference>
<evidence type="ECO:0000256" key="2">
    <source>
        <dbReference type="ARBA" id="ARBA00023125"/>
    </source>
</evidence>
<evidence type="ECO:0000256" key="1">
    <source>
        <dbReference type="ARBA" id="ARBA00022737"/>
    </source>
</evidence>
<evidence type="ECO:0000259" key="5">
    <source>
        <dbReference type="PROSITE" id="PS51294"/>
    </source>
</evidence>
<dbReference type="InterPro" id="IPR001005">
    <property type="entry name" value="SANT/Myb"/>
</dbReference>
<dbReference type="EMBL" id="KZ451935">
    <property type="protein sequence ID" value="PKA60684.1"/>
    <property type="molecule type" value="Genomic_DNA"/>
</dbReference>
<dbReference type="GO" id="GO:0005634">
    <property type="term" value="C:nucleus"/>
    <property type="evidence" value="ECO:0007669"/>
    <property type="project" value="TreeGrafter"/>
</dbReference>
<protein>
    <submittedName>
        <fullName evidence="6">Transcription factor MYB98</fullName>
    </submittedName>
</protein>
<dbReference type="PROSITE" id="PS51294">
    <property type="entry name" value="HTH_MYB"/>
    <property type="match status" value="2"/>
</dbReference>
<dbReference type="OrthoDB" id="2143914at2759"/>
<evidence type="ECO:0000313" key="6">
    <source>
        <dbReference type="EMBL" id="PKA60684.1"/>
    </source>
</evidence>
<dbReference type="PROSITE" id="PS50090">
    <property type="entry name" value="MYB_LIKE"/>
    <property type="match status" value="2"/>
</dbReference>
<feature type="compositionally biased region" description="Basic residues" evidence="3">
    <location>
        <begin position="129"/>
        <end position="149"/>
    </location>
</feature>
<dbReference type="PANTHER" id="PTHR45614">
    <property type="entry name" value="MYB PROTEIN-RELATED"/>
    <property type="match status" value="1"/>
</dbReference>
<dbReference type="Proteomes" id="UP000236161">
    <property type="component" value="Unassembled WGS sequence"/>
</dbReference>
<evidence type="ECO:0000259" key="4">
    <source>
        <dbReference type="PROSITE" id="PS50090"/>
    </source>
</evidence>
<feature type="domain" description="Myb-like" evidence="4">
    <location>
        <begin position="32"/>
        <end position="78"/>
    </location>
</feature>
<dbReference type="PANTHER" id="PTHR45614:SF285">
    <property type="entry name" value="TRANSCRIPTION FACTOR MYB98"/>
    <property type="match status" value="1"/>
</dbReference>
<reference evidence="6 7" key="1">
    <citation type="journal article" date="2017" name="Nature">
        <title>The Apostasia genome and the evolution of orchids.</title>
        <authorList>
            <person name="Zhang G.Q."/>
            <person name="Liu K.W."/>
            <person name="Li Z."/>
            <person name="Lohaus R."/>
            <person name="Hsiao Y.Y."/>
            <person name="Niu S.C."/>
            <person name="Wang J.Y."/>
            <person name="Lin Y.C."/>
            <person name="Xu Q."/>
            <person name="Chen L.J."/>
            <person name="Yoshida K."/>
            <person name="Fujiwara S."/>
            <person name="Wang Z.W."/>
            <person name="Zhang Y.Q."/>
            <person name="Mitsuda N."/>
            <person name="Wang M."/>
            <person name="Liu G.H."/>
            <person name="Pecoraro L."/>
            <person name="Huang H.X."/>
            <person name="Xiao X.J."/>
            <person name="Lin M."/>
            <person name="Wu X.Y."/>
            <person name="Wu W.L."/>
            <person name="Chen Y.Y."/>
            <person name="Chang S.B."/>
            <person name="Sakamoto S."/>
            <person name="Ohme-Takagi M."/>
            <person name="Yagi M."/>
            <person name="Zeng S.J."/>
            <person name="Shen C.Y."/>
            <person name="Yeh C.M."/>
            <person name="Luo Y.B."/>
            <person name="Tsai W.C."/>
            <person name="Van de Peer Y."/>
            <person name="Liu Z.J."/>
        </authorList>
    </citation>
    <scope>NUCLEOTIDE SEQUENCE [LARGE SCALE GENOMIC DNA]</scope>
    <source>
        <strain evidence="7">cv. Shenzhen</strain>
        <tissue evidence="6">Stem</tissue>
    </source>
</reference>
<dbReference type="Gene3D" id="1.10.10.60">
    <property type="entry name" value="Homeodomain-like"/>
    <property type="match status" value="2"/>
</dbReference>